<evidence type="ECO:0000256" key="1">
    <source>
        <dbReference type="ARBA" id="ARBA00004651"/>
    </source>
</evidence>
<evidence type="ECO:0000256" key="7">
    <source>
        <dbReference type="ARBA" id="ARBA00023136"/>
    </source>
</evidence>
<feature type="transmembrane region" description="Helical" evidence="8">
    <location>
        <begin position="155"/>
        <end position="185"/>
    </location>
</feature>
<feature type="transmembrane region" description="Helical" evidence="8">
    <location>
        <begin position="99"/>
        <end position="119"/>
    </location>
</feature>
<dbReference type="PANTHER" id="PTHR33908">
    <property type="entry name" value="MANNOSYLTRANSFERASE YKCB-RELATED"/>
    <property type="match status" value="1"/>
</dbReference>
<feature type="transmembrane region" description="Helical" evidence="8">
    <location>
        <begin position="284"/>
        <end position="303"/>
    </location>
</feature>
<accession>A0A2W4ZL97</accession>
<evidence type="ECO:0000256" key="5">
    <source>
        <dbReference type="ARBA" id="ARBA00022692"/>
    </source>
</evidence>
<organism evidence="10 11">
    <name type="scientific">Phormidesmis priestleyi</name>
    <dbReference type="NCBI Taxonomy" id="268141"/>
    <lineage>
        <taxon>Bacteria</taxon>
        <taxon>Bacillati</taxon>
        <taxon>Cyanobacteriota</taxon>
        <taxon>Cyanophyceae</taxon>
        <taxon>Leptolyngbyales</taxon>
        <taxon>Leptolyngbyaceae</taxon>
        <taxon>Phormidesmis</taxon>
    </lineage>
</organism>
<evidence type="ECO:0000313" key="10">
    <source>
        <dbReference type="EMBL" id="PZO59351.1"/>
    </source>
</evidence>
<evidence type="ECO:0000256" key="2">
    <source>
        <dbReference type="ARBA" id="ARBA00022475"/>
    </source>
</evidence>
<dbReference type="PANTHER" id="PTHR33908:SF11">
    <property type="entry name" value="MEMBRANE PROTEIN"/>
    <property type="match status" value="1"/>
</dbReference>
<feature type="transmembrane region" description="Helical" evidence="8">
    <location>
        <begin position="197"/>
        <end position="215"/>
    </location>
</feature>
<dbReference type="InterPro" id="IPR050297">
    <property type="entry name" value="LipidA_mod_glycosyltrf_83"/>
</dbReference>
<reference evidence="10 11" key="2">
    <citation type="submission" date="2018-06" db="EMBL/GenBank/DDBJ databases">
        <title>Metagenomic assembly of (sub)arctic Cyanobacteria and their associated microbiome from non-axenic cultures.</title>
        <authorList>
            <person name="Baurain D."/>
        </authorList>
    </citation>
    <scope>NUCLEOTIDE SEQUENCE [LARGE SCALE GENOMIC DNA]</scope>
    <source>
        <strain evidence="10">ULC027bin1</strain>
    </source>
</reference>
<comment type="subcellular location">
    <subcellularLocation>
        <location evidence="1">Cell membrane</location>
        <topology evidence="1">Multi-pass membrane protein</topology>
    </subcellularLocation>
</comment>
<keyword evidence="4 10" id="KW-0808">Transferase</keyword>
<evidence type="ECO:0000259" key="9">
    <source>
        <dbReference type="Pfam" id="PF13231"/>
    </source>
</evidence>
<dbReference type="AlphaFoldDB" id="A0A2W4ZL97"/>
<feature type="transmembrane region" description="Helical" evidence="8">
    <location>
        <begin position="69"/>
        <end position="87"/>
    </location>
</feature>
<dbReference type="GO" id="GO:0016763">
    <property type="term" value="F:pentosyltransferase activity"/>
    <property type="evidence" value="ECO:0007669"/>
    <property type="project" value="TreeGrafter"/>
</dbReference>
<keyword evidence="2" id="KW-1003">Cell membrane</keyword>
<sequence>MNSRSQLGWLLLGGLIFRLIIATFLPPGFDEAYYFLYVRHLDWSYFDHPIAVALTTGIGVWLTGVVSPLTIRLGALGLFTLSLWLLYETGRSLFDAKSGWIAAAIASLSPLFFLTCGTLTAPDNALIFFWSLTLYLCAQEFFPGDDRPYRPTPKLVLIALAVGLACLSKYHGFLLGLSLVGFCLTSADYRVVFRSRWLWLSLGAYGLTLLPLLYWNSLHEWISFRFHLGDRFSSETAHYSILNFILNFLGVFLAQIAFLFPAIGLPLWWVSLRQIIKADTKTSFLLWAGLPVAAGFTLLGGLTHTFPAWPVPGLWSLSLLLGKSAAAWPHRQIERWLTSTGLIVASLLLIALGHISLGTLQKPGQYAIFGGLVSPSQDPSTELSDTGQLGQQFRQSSEFQAALAQTDFVVTHEYWLSGYFAMALANSTDIPVTSFTPDPRGHAFWFHPQDWLGKDALFISFARSSQAEVVSALAPYFQSVTPLTELSIQRGGVITETFYVYRAKRLIHPYPYPYGP</sequence>
<feature type="domain" description="Glycosyltransferase RgtA/B/C/D-like" evidence="9">
    <location>
        <begin position="47"/>
        <end position="215"/>
    </location>
</feature>
<feature type="transmembrane region" description="Helical" evidence="8">
    <location>
        <begin position="7"/>
        <end position="25"/>
    </location>
</feature>
<dbReference type="Proteomes" id="UP000249794">
    <property type="component" value="Unassembled WGS sequence"/>
</dbReference>
<dbReference type="Pfam" id="PF13231">
    <property type="entry name" value="PMT_2"/>
    <property type="match status" value="1"/>
</dbReference>
<evidence type="ECO:0000313" key="11">
    <source>
        <dbReference type="Proteomes" id="UP000249794"/>
    </source>
</evidence>
<name>A0A2W4ZL97_9CYAN</name>
<evidence type="ECO:0000256" key="8">
    <source>
        <dbReference type="SAM" id="Phobius"/>
    </source>
</evidence>
<gene>
    <name evidence="10" type="ORF">DCF15_03920</name>
</gene>
<reference evidence="11" key="1">
    <citation type="submission" date="2018-04" db="EMBL/GenBank/DDBJ databases">
        <authorList>
            <person name="Cornet L."/>
        </authorList>
    </citation>
    <scope>NUCLEOTIDE SEQUENCE [LARGE SCALE GENOMIC DNA]</scope>
</reference>
<feature type="transmembrane region" description="Helical" evidence="8">
    <location>
        <begin position="244"/>
        <end position="272"/>
    </location>
</feature>
<dbReference type="GO" id="GO:0005886">
    <property type="term" value="C:plasma membrane"/>
    <property type="evidence" value="ECO:0007669"/>
    <property type="project" value="UniProtKB-SubCell"/>
</dbReference>
<keyword evidence="5 8" id="KW-0812">Transmembrane</keyword>
<comment type="caution">
    <text evidence="10">The sequence shown here is derived from an EMBL/GenBank/DDBJ whole genome shotgun (WGS) entry which is preliminary data.</text>
</comment>
<dbReference type="EMBL" id="QBMP01000023">
    <property type="protein sequence ID" value="PZO59351.1"/>
    <property type="molecule type" value="Genomic_DNA"/>
</dbReference>
<feature type="transmembrane region" description="Helical" evidence="8">
    <location>
        <begin position="336"/>
        <end position="357"/>
    </location>
</feature>
<evidence type="ECO:0000256" key="4">
    <source>
        <dbReference type="ARBA" id="ARBA00022679"/>
    </source>
</evidence>
<evidence type="ECO:0000256" key="3">
    <source>
        <dbReference type="ARBA" id="ARBA00022676"/>
    </source>
</evidence>
<keyword evidence="6 8" id="KW-1133">Transmembrane helix</keyword>
<protein>
    <submittedName>
        <fullName evidence="10">4-amino-4-deoxy-L-arabinose transferase</fullName>
    </submittedName>
</protein>
<proteinExistence type="predicted"/>
<keyword evidence="7 8" id="KW-0472">Membrane</keyword>
<evidence type="ECO:0000256" key="6">
    <source>
        <dbReference type="ARBA" id="ARBA00022989"/>
    </source>
</evidence>
<dbReference type="InterPro" id="IPR038731">
    <property type="entry name" value="RgtA/B/C-like"/>
</dbReference>
<dbReference type="GO" id="GO:0009103">
    <property type="term" value="P:lipopolysaccharide biosynthetic process"/>
    <property type="evidence" value="ECO:0007669"/>
    <property type="project" value="UniProtKB-ARBA"/>
</dbReference>
<keyword evidence="3" id="KW-0328">Glycosyltransferase</keyword>